<proteinExistence type="predicted"/>
<dbReference type="EMBL" id="JBGBPQ010000023">
    <property type="protein sequence ID" value="KAL1500257.1"/>
    <property type="molecule type" value="Genomic_DNA"/>
</dbReference>
<evidence type="ECO:0008006" key="3">
    <source>
        <dbReference type="Google" id="ProtNLM"/>
    </source>
</evidence>
<dbReference type="InterPro" id="IPR046733">
    <property type="entry name" value="DUF6625"/>
</dbReference>
<dbReference type="Pfam" id="PF20330">
    <property type="entry name" value="DUF6625"/>
    <property type="match status" value="1"/>
</dbReference>
<accession>A0AB34IKQ3</accession>
<gene>
    <name evidence="1" type="ORF">AB1Y20_012925</name>
</gene>
<keyword evidence="2" id="KW-1185">Reference proteome</keyword>
<dbReference type="Proteomes" id="UP001515480">
    <property type="component" value="Unassembled WGS sequence"/>
</dbReference>
<evidence type="ECO:0000313" key="2">
    <source>
        <dbReference type="Proteomes" id="UP001515480"/>
    </source>
</evidence>
<reference evidence="1 2" key="1">
    <citation type="journal article" date="2024" name="Science">
        <title>Giant polyketide synthase enzymes in the biosynthesis of giant marine polyether toxins.</title>
        <authorList>
            <person name="Fallon T.R."/>
            <person name="Shende V.V."/>
            <person name="Wierzbicki I.H."/>
            <person name="Pendleton A.L."/>
            <person name="Watervoot N.F."/>
            <person name="Auber R.P."/>
            <person name="Gonzalez D.J."/>
            <person name="Wisecaver J.H."/>
            <person name="Moore B.S."/>
        </authorList>
    </citation>
    <scope>NUCLEOTIDE SEQUENCE [LARGE SCALE GENOMIC DNA]</scope>
    <source>
        <strain evidence="1 2">12B1</strain>
    </source>
</reference>
<name>A0AB34IKQ3_PRYPA</name>
<comment type="caution">
    <text evidence="1">The sequence shown here is derived from an EMBL/GenBank/DDBJ whole genome shotgun (WGS) entry which is preliminary data.</text>
</comment>
<evidence type="ECO:0000313" key="1">
    <source>
        <dbReference type="EMBL" id="KAL1500257.1"/>
    </source>
</evidence>
<sequence>MSARSHCPQGPPCVAIFVARWGGWPAHTPLLLRSYASNPSVDFLVLGDSAPCAATMLPPNVHFLGWSLPELAERMRSWVGMRVERLHVASRYVNHSLGRWGRGIFSSAKTNDLKPMWGEAFADVLADYHWWGYAQEDVILGNLSHFITPHVLAHEDVVSPVANKAASGPFTLLRNIPILTRAWRLSKDARLVLSDPQYYGFDEWWGKSRHHFVAVLEELRAAGHIRLKRGGWRWFDDDLGQREARRLVVCWRDGRLFVSSEAARSLRQVPCFSPAGVTAEHREVGMHHLVLAKSDAALRSLPRAEAAALAMLRTREFALTPDGLVLPDAAAGRYVFHGVGAPLANLTRRQLARYVEAAVDSCHDHAARERRARRLGRHFCPLLLSTRRCGALLPSAGAPAVRGRELCPLACGECRRFEAARAGAWLSFWAEARRAAAR</sequence>
<organism evidence="1 2">
    <name type="scientific">Prymnesium parvum</name>
    <name type="common">Toxic golden alga</name>
    <dbReference type="NCBI Taxonomy" id="97485"/>
    <lineage>
        <taxon>Eukaryota</taxon>
        <taxon>Haptista</taxon>
        <taxon>Haptophyta</taxon>
        <taxon>Prymnesiophyceae</taxon>
        <taxon>Prymnesiales</taxon>
        <taxon>Prymnesiaceae</taxon>
        <taxon>Prymnesium</taxon>
    </lineage>
</organism>
<protein>
    <recommendedName>
        <fullName evidence="3">Protein xylosyltransferase</fullName>
    </recommendedName>
</protein>
<dbReference type="AlphaFoldDB" id="A0AB34IKQ3"/>